<protein>
    <submittedName>
        <fullName evidence="1">Uncharacterized protein</fullName>
    </submittedName>
</protein>
<reference evidence="1" key="1">
    <citation type="journal article" date="2023" name="G3 (Bethesda)">
        <title>Whole genome assembly and annotation of the endangered Caribbean coral Acropora cervicornis.</title>
        <authorList>
            <person name="Selwyn J.D."/>
            <person name="Vollmer S.V."/>
        </authorList>
    </citation>
    <scope>NUCLEOTIDE SEQUENCE</scope>
    <source>
        <strain evidence="1">K2</strain>
    </source>
</reference>
<sequence>MQGRAKMLPIKLVVVRICNFAGNELRLRFWTRAEDIFSVRMEFNTLRRTPPFDLSLKKIFKRKLYFQYKDILFIHCGQIDAKEEMKNFTSMNLLVVVTNNRSNYDCKAAVSSVNHPSQEQSPEEVISIYLDEVEMLDDVESEDDVDAELEVDTLKW</sequence>
<evidence type="ECO:0000313" key="1">
    <source>
        <dbReference type="EMBL" id="KAK2552547.1"/>
    </source>
</evidence>
<dbReference type="Proteomes" id="UP001249851">
    <property type="component" value="Unassembled WGS sequence"/>
</dbReference>
<dbReference type="EMBL" id="JARQWQ010000086">
    <property type="protein sequence ID" value="KAK2552547.1"/>
    <property type="molecule type" value="Genomic_DNA"/>
</dbReference>
<organism evidence="1 2">
    <name type="scientific">Acropora cervicornis</name>
    <name type="common">Staghorn coral</name>
    <dbReference type="NCBI Taxonomy" id="6130"/>
    <lineage>
        <taxon>Eukaryota</taxon>
        <taxon>Metazoa</taxon>
        <taxon>Cnidaria</taxon>
        <taxon>Anthozoa</taxon>
        <taxon>Hexacorallia</taxon>
        <taxon>Scleractinia</taxon>
        <taxon>Astrocoeniina</taxon>
        <taxon>Acroporidae</taxon>
        <taxon>Acropora</taxon>
    </lineage>
</organism>
<evidence type="ECO:0000313" key="2">
    <source>
        <dbReference type="Proteomes" id="UP001249851"/>
    </source>
</evidence>
<dbReference type="AlphaFoldDB" id="A0AAD9Q0I6"/>
<name>A0AAD9Q0I6_ACRCE</name>
<gene>
    <name evidence="1" type="ORF">P5673_026402</name>
</gene>
<reference evidence="1" key="2">
    <citation type="journal article" date="2023" name="Science">
        <title>Genomic signatures of disease resistance in endangered staghorn corals.</title>
        <authorList>
            <person name="Vollmer S.V."/>
            <person name="Selwyn J.D."/>
            <person name="Despard B.A."/>
            <person name="Roesel C.L."/>
        </authorList>
    </citation>
    <scope>NUCLEOTIDE SEQUENCE</scope>
    <source>
        <strain evidence="1">K2</strain>
    </source>
</reference>
<proteinExistence type="predicted"/>
<accession>A0AAD9Q0I6</accession>
<comment type="caution">
    <text evidence="1">The sequence shown here is derived from an EMBL/GenBank/DDBJ whole genome shotgun (WGS) entry which is preliminary data.</text>
</comment>
<keyword evidence="2" id="KW-1185">Reference proteome</keyword>